<feature type="transmembrane region" description="Helical" evidence="15">
    <location>
        <begin position="7"/>
        <end position="24"/>
    </location>
</feature>
<dbReference type="Pfam" id="PF00067">
    <property type="entry name" value="p450"/>
    <property type="match status" value="1"/>
</dbReference>
<comment type="similarity">
    <text evidence="5">Belongs to the cytochrome P450 family.</text>
</comment>
<dbReference type="GO" id="GO:0004497">
    <property type="term" value="F:monooxygenase activity"/>
    <property type="evidence" value="ECO:0007669"/>
    <property type="project" value="UniProtKB-KW"/>
</dbReference>
<evidence type="ECO:0000256" key="13">
    <source>
        <dbReference type="ARBA" id="ARBA00023136"/>
    </source>
</evidence>
<evidence type="ECO:0000313" key="16">
    <source>
        <dbReference type="EMBL" id="KAG5669151.1"/>
    </source>
</evidence>
<name>A0A9J6BHV7_POLVA</name>
<dbReference type="InterPro" id="IPR002403">
    <property type="entry name" value="Cyt_P450_E_grp-IV"/>
</dbReference>
<evidence type="ECO:0008006" key="18">
    <source>
        <dbReference type="Google" id="ProtNLM"/>
    </source>
</evidence>
<evidence type="ECO:0000256" key="14">
    <source>
        <dbReference type="PIRSR" id="PIRSR602403-1"/>
    </source>
</evidence>
<keyword evidence="13 15" id="KW-0472">Membrane</keyword>
<dbReference type="InterPro" id="IPR036396">
    <property type="entry name" value="Cyt_P450_sf"/>
</dbReference>
<dbReference type="GO" id="GO:0016705">
    <property type="term" value="F:oxidoreductase activity, acting on paired donors, with incorporation or reduction of molecular oxygen"/>
    <property type="evidence" value="ECO:0007669"/>
    <property type="project" value="InterPro"/>
</dbReference>
<evidence type="ECO:0000256" key="8">
    <source>
        <dbReference type="ARBA" id="ARBA00022824"/>
    </source>
</evidence>
<keyword evidence="9" id="KW-0492">Microsome</keyword>
<keyword evidence="10" id="KW-0560">Oxidoreductase</keyword>
<dbReference type="PRINTS" id="PR00465">
    <property type="entry name" value="EP450IV"/>
</dbReference>
<protein>
    <recommendedName>
        <fullName evidence="18">Cytochrome P450</fullName>
    </recommendedName>
</protein>
<comment type="subcellular location">
    <subcellularLocation>
        <location evidence="4">Endoplasmic reticulum membrane</location>
        <topology evidence="4">Peripheral membrane protein</topology>
    </subcellularLocation>
    <subcellularLocation>
        <location evidence="3">Microsome membrane</location>
        <topology evidence="3">Peripheral membrane protein</topology>
    </subcellularLocation>
</comment>
<gene>
    <name evidence="16" type="ORF">PVAND_017046</name>
</gene>
<evidence type="ECO:0000256" key="10">
    <source>
        <dbReference type="ARBA" id="ARBA00023002"/>
    </source>
</evidence>
<evidence type="ECO:0000256" key="5">
    <source>
        <dbReference type="ARBA" id="ARBA00010617"/>
    </source>
</evidence>
<evidence type="ECO:0000256" key="4">
    <source>
        <dbReference type="ARBA" id="ARBA00004406"/>
    </source>
</evidence>
<evidence type="ECO:0000256" key="2">
    <source>
        <dbReference type="ARBA" id="ARBA00003690"/>
    </source>
</evidence>
<keyword evidence="15" id="KW-1133">Transmembrane helix</keyword>
<evidence type="ECO:0000256" key="11">
    <source>
        <dbReference type="ARBA" id="ARBA00023004"/>
    </source>
</evidence>
<dbReference type="GO" id="GO:0005789">
    <property type="term" value="C:endoplasmic reticulum membrane"/>
    <property type="evidence" value="ECO:0007669"/>
    <property type="project" value="UniProtKB-SubCell"/>
</dbReference>
<evidence type="ECO:0000256" key="15">
    <source>
        <dbReference type="SAM" id="Phobius"/>
    </source>
</evidence>
<comment type="caution">
    <text evidence="16">The sequence shown here is derived from an EMBL/GenBank/DDBJ whole genome shotgun (WGS) entry which is preliminary data.</text>
</comment>
<evidence type="ECO:0000256" key="7">
    <source>
        <dbReference type="ARBA" id="ARBA00022723"/>
    </source>
</evidence>
<evidence type="ECO:0000256" key="9">
    <source>
        <dbReference type="ARBA" id="ARBA00022848"/>
    </source>
</evidence>
<dbReference type="EMBL" id="JADBJN010000004">
    <property type="protein sequence ID" value="KAG5669151.1"/>
    <property type="molecule type" value="Genomic_DNA"/>
</dbReference>
<keyword evidence="17" id="KW-1185">Reference proteome</keyword>
<dbReference type="AlphaFoldDB" id="A0A9J6BHV7"/>
<keyword evidence="12" id="KW-0503">Monooxygenase</keyword>
<comment type="cofactor">
    <cofactor evidence="1 14">
        <name>heme</name>
        <dbReference type="ChEBI" id="CHEBI:30413"/>
    </cofactor>
</comment>
<evidence type="ECO:0000256" key="12">
    <source>
        <dbReference type="ARBA" id="ARBA00023033"/>
    </source>
</evidence>
<dbReference type="PRINTS" id="PR00385">
    <property type="entry name" value="P450"/>
</dbReference>
<evidence type="ECO:0000256" key="3">
    <source>
        <dbReference type="ARBA" id="ARBA00004174"/>
    </source>
</evidence>
<evidence type="ECO:0000256" key="1">
    <source>
        <dbReference type="ARBA" id="ARBA00001971"/>
    </source>
</evidence>
<comment type="function">
    <text evidence="2">May be involved in the metabolism of insect hormones and in the breakdown of synthetic insecticides.</text>
</comment>
<sequence length="486" mass="56676">MMTIFKVLFIILIIFFIQIFYKWLKYFYIIKKIPKSSLKISFKTLWELAGGDTKKLFDKFVKNLDSDGLKRVHFGPFLFINVASPEDLQLILNSKCCLPKDHPTNNFLKVPQGLLSCSIDKWYLHRKIMNPYFGLQYLHTIIPIMNRKVKSLMENLNKMEGKGEFNIFNDLSLLAIDNILTAMDLDLDVQKNKEKYSEIFLKNFKICNEVVIERHVKFWLHPEFIFNQTNLNEKITNAVSEISKETTLKIMQQIRENQKNSNTFVQALMDPKNNLTDEEIHDEICTIILTATDTSAVTASSVILLLAMHKEIQNKVFNELKQVLGNSTEKLTLDMEMLNKLNYLEMVIKETLRLMPIGVSPVKVNKEEIISSEGYVIPAESTLLLSVYAIHRSKTIWGENANEFEPERFSNERFKKIHPYAFIPFLKGPRMCIGWRYSMILIKTLLANILLKYEIDTNLKFHELEFETCPILKVCQGYLVSIKERK</sequence>
<keyword evidence="7 14" id="KW-0479">Metal-binding</keyword>
<dbReference type="SUPFAM" id="SSF48264">
    <property type="entry name" value="Cytochrome P450"/>
    <property type="match status" value="1"/>
</dbReference>
<dbReference type="GO" id="GO:0020037">
    <property type="term" value="F:heme binding"/>
    <property type="evidence" value="ECO:0007669"/>
    <property type="project" value="InterPro"/>
</dbReference>
<feature type="binding site" description="axial binding residue" evidence="14">
    <location>
        <position position="432"/>
    </location>
    <ligand>
        <name>heme</name>
        <dbReference type="ChEBI" id="CHEBI:30413"/>
    </ligand>
    <ligandPart>
        <name>Fe</name>
        <dbReference type="ChEBI" id="CHEBI:18248"/>
    </ligandPart>
</feature>
<dbReference type="Proteomes" id="UP001107558">
    <property type="component" value="Chromosome 4"/>
</dbReference>
<reference evidence="16" key="1">
    <citation type="submission" date="2021-03" db="EMBL/GenBank/DDBJ databases">
        <title>Chromosome level genome of the anhydrobiotic midge Polypedilum vanderplanki.</title>
        <authorList>
            <person name="Yoshida Y."/>
            <person name="Kikawada T."/>
            <person name="Gusev O."/>
        </authorList>
    </citation>
    <scope>NUCLEOTIDE SEQUENCE</scope>
    <source>
        <strain evidence="16">NIAS01</strain>
        <tissue evidence="16">Whole body or cell culture</tissue>
    </source>
</reference>
<keyword evidence="11 14" id="KW-0408">Iron</keyword>
<keyword evidence="15" id="KW-0812">Transmembrane</keyword>
<dbReference type="OrthoDB" id="1470350at2759"/>
<dbReference type="PANTHER" id="PTHR24291">
    <property type="entry name" value="CYTOCHROME P450 FAMILY 4"/>
    <property type="match status" value="1"/>
</dbReference>
<evidence type="ECO:0000256" key="6">
    <source>
        <dbReference type="ARBA" id="ARBA00022617"/>
    </source>
</evidence>
<evidence type="ECO:0000313" key="17">
    <source>
        <dbReference type="Proteomes" id="UP001107558"/>
    </source>
</evidence>
<dbReference type="PANTHER" id="PTHR24291:SF189">
    <property type="entry name" value="CYTOCHROME P450 4C3-RELATED"/>
    <property type="match status" value="1"/>
</dbReference>
<dbReference type="InterPro" id="IPR001128">
    <property type="entry name" value="Cyt_P450"/>
</dbReference>
<accession>A0A9J6BHV7</accession>
<organism evidence="16 17">
    <name type="scientific">Polypedilum vanderplanki</name>
    <name type="common">Sleeping chironomid midge</name>
    <dbReference type="NCBI Taxonomy" id="319348"/>
    <lineage>
        <taxon>Eukaryota</taxon>
        <taxon>Metazoa</taxon>
        <taxon>Ecdysozoa</taxon>
        <taxon>Arthropoda</taxon>
        <taxon>Hexapoda</taxon>
        <taxon>Insecta</taxon>
        <taxon>Pterygota</taxon>
        <taxon>Neoptera</taxon>
        <taxon>Endopterygota</taxon>
        <taxon>Diptera</taxon>
        <taxon>Nematocera</taxon>
        <taxon>Chironomoidea</taxon>
        <taxon>Chironomidae</taxon>
        <taxon>Chironominae</taxon>
        <taxon>Polypedilum</taxon>
        <taxon>Polypedilum</taxon>
    </lineage>
</organism>
<dbReference type="GO" id="GO:0005506">
    <property type="term" value="F:iron ion binding"/>
    <property type="evidence" value="ECO:0007669"/>
    <property type="project" value="InterPro"/>
</dbReference>
<keyword evidence="6 14" id="KW-0349">Heme</keyword>
<dbReference type="Gene3D" id="1.10.630.10">
    <property type="entry name" value="Cytochrome P450"/>
    <property type="match status" value="1"/>
</dbReference>
<proteinExistence type="inferred from homology"/>
<dbReference type="InterPro" id="IPR050196">
    <property type="entry name" value="Cytochrome_P450_Monoox"/>
</dbReference>
<keyword evidence="8" id="KW-0256">Endoplasmic reticulum</keyword>